<dbReference type="InterPro" id="IPR043472">
    <property type="entry name" value="Macro_dom-like"/>
</dbReference>
<gene>
    <name evidence="2" type="ORF">COEU31_12480</name>
</gene>
<dbReference type="Proteomes" id="UP000660047">
    <property type="component" value="Unassembled WGS sequence"/>
</dbReference>
<dbReference type="InterPro" id="IPR002589">
    <property type="entry name" value="Macro_dom"/>
</dbReference>
<accession>A0AAI9NY51</accession>
<dbReference type="SMART" id="SM00506">
    <property type="entry name" value="A1pp"/>
    <property type="match status" value="1"/>
</dbReference>
<evidence type="ECO:0000313" key="2">
    <source>
        <dbReference type="EMBL" id="GFO94202.1"/>
    </source>
</evidence>
<reference evidence="2" key="1">
    <citation type="submission" date="2020-06" db="EMBL/GenBank/DDBJ databases">
        <title>Characterization of fructooligosaccharide metabolism and fructooligosaccharide-degrading enzymes in human commensal butyrate producers.</title>
        <authorList>
            <person name="Tanno H."/>
            <person name="Fujii T."/>
            <person name="Hirano K."/>
            <person name="Maeno S."/>
            <person name="Tonozuka T."/>
            <person name="Sakamoto M."/>
            <person name="Ohkuma M."/>
            <person name="Tochio T."/>
            <person name="Endo A."/>
        </authorList>
    </citation>
    <scope>NUCLEOTIDE SEQUENCE</scope>
    <source>
        <strain evidence="2">JCM 31265</strain>
    </source>
</reference>
<organism evidence="2 3">
    <name type="scientific">Coprococcus eutactus</name>
    <dbReference type="NCBI Taxonomy" id="33043"/>
    <lineage>
        <taxon>Bacteria</taxon>
        <taxon>Bacillati</taxon>
        <taxon>Bacillota</taxon>
        <taxon>Clostridia</taxon>
        <taxon>Lachnospirales</taxon>
        <taxon>Lachnospiraceae</taxon>
        <taxon>Coprococcus</taxon>
    </lineage>
</organism>
<dbReference type="SUPFAM" id="SSF52949">
    <property type="entry name" value="Macro domain-like"/>
    <property type="match status" value="1"/>
</dbReference>
<sequence>MGNVANLRNRQVKGNGKVKFLDKIYIIDIDEKMIDSLMKYFQWETNVELCCCDIESFLKDYIEKIDGVTSAANSFGIMDGGLDKALVDFFGEQLQSNVQRVIQKEFLGEQPVGTCLTIDIPGYNKKILHTPTMRIPQPILDPRIIYTATRSTLVEAIKNQISTITLPAFGHLTGNVKTEIVAQYMRMAYDDVKKTLQETSSINTWEFVYENKNIDGVLFKSYLLGNSPHNKQ</sequence>
<evidence type="ECO:0000259" key="1">
    <source>
        <dbReference type="SMART" id="SM00506"/>
    </source>
</evidence>
<name>A0AAI9NY51_9FIRM</name>
<dbReference type="RefSeq" id="WP_055223875.1">
    <property type="nucleotide sequence ID" value="NZ_BLYL01000005.1"/>
</dbReference>
<dbReference type="EMBL" id="BLYL01000005">
    <property type="protein sequence ID" value="GFO94202.1"/>
    <property type="molecule type" value="Genomic_DNA"/>
</dbReference>
<dbReference type="Gene3D" id="3.40.220.10">
    <property type="entry name" value="Leucine Aminopeptidase, subunit E, domain 1"/>
    <property type="match status" value="1"/>
</dbReference>
<dbReference type="Pfam" id="PF01661">
    <property type="entry name" value="Macro"/>
    <property type="match status" value="1"/>
</dbReference>
<feature type="domain" description="Macro" evidence="1">
    <location>
        <begin position="46"/>
        <end position="185"/>
    </location>
</feature>
<comment type="caution">
    <text evidence="2">The sequence shown here is derived from an EMBL/GenBank/DDBJ whole genome shotgun (WGS) entry which is preliminary data.</text>
</comment>
<dbReference type="AlphaFoldDB" id="A0AAI9NY51"/>
<protein>
    <recommendedName>
        <fullName evidence="1">Macro domain-containing protein</fullName>
    </recommendedName>
</protein>
<evidence type="ECO:0000313" key="3">
    <source>
        <dbReference type="Proteomes" id="UP000660047"/>
    </source>
</evidence>
<proteinExistence type="predicted"/>